<feature type="domain" description="Rhodopsin" evidence="7">
    <location>
        <begin position="47"/>
        <end position="257"/>
    </location>
</feature>
<dbReference type="GO" id="GO:0016020">
    <property type="term" value="C:membrane"/>
    <property type="evidence" value="ECO:0007669"/>
    <property type="project" value="UniProtKB-SubCell"/>
</dbReference>
<protein>
    <recommendedName>
        <fullName evidence="7">Rhodopsin domain-containing protein</fullName>
    </recommendedName>
</protein>
<evidence type="ECO:0000256" key="4">
    <source>
        <dbReference type="ARBA" id="ARBA00023136"/>
    </source>
</evidence>
<feature type="transmembrane region" description="Helical" evidence="6">
    <location>
        <begin position="144"/>
        <end position="165"/>
    </location>
</feature>
<evidence type="ECO:0000256" key="1">
    <source>
        <dbReference type="ARBA" id="ARBA00004141"/>
    </source>
</evidence>
<feature type="transmembrane region" description="Helical" evidence="6">
    <location>
        <begin position="116"/>
        <end position="137"/>
    </location>
</feature>
<evidence type="ECO:0000256" key="3">
    <source>
        <dbReference type="ARBA" id="ARBA00022989"/>
    </source>
</evidence>
<organism evidence="8 9">
    <name type="scientific">Periconia digitata</name>
    <dbReference type="NCBI Taxonomy" id="1303443"/>
    <lineage>
        <taxon>Eukaryota</taxon>
        <taxon>Fungi</taxon>
        <taxon>Dikarya</taxon>
        <taxon>Ascomycota</taxon>
        <taxon>Pezizomycotina</taxon>
        <taxon>Dothideomycetes</taxon>
        <taxon>Pleosporomycetidae</taxon>
        <taxon>Pleosporales</taxon>
        <taxon>Massarineae</taxon>
        <taxon>Periconiaceae</taxon>
        <taxon>Periconia</taxon>
    </lineage>
</organism>
<sequence length="280" mass="32813">MTSRFPTSSEILSWPEPNFVDPETKQPLAMGINVVMSFVIVSFICCRFYSRTRLVKALWWDDWIMLLAALCQIGNNVMIIISMDKKYKMGYHMWDIELKMLMGVMKSAQMGMASQLMINVVAALTKVSILFTYLRLFPTKLSKWFCWFMLAYTITLSFACFWLVLFQCSPAATYWQIFKYYKTAKCLNVKAIYYFYTGQNTLSDFLIFLWPAKELSNVKISFRQRFTLITMFSFGVIICIVGLARVYYTHLYLTDFDTFCKPCPIPIRIPLLFPLHDPMH</sequence>
<evidence type="ECO:0000256" key="6">
    <source>
        <dbReference type="SAM" id="Phobius"/>
    </source>
</evidence>
<dbReference type="OrthoDB" id="5401779at2759"/>
<evidence type="ECO:0000313" key="9">
    <source>
        <dbReference type="Proteomes" id="UP001152607"/>
    </source>
</evidence>
<proteinExistence type="inferred from homology"/>
<keyword evidence="9" id="KW-1185">Reference proteome</keyword>
<dbReference type="EMBL" id="CAOQHR010000002">
    <property type="protein sequence ID" value="CAI6299405.1"/>
    <property type="molecule type" value="Genomic_DNA"/>
</dbReference>
<evidence type="ECO:0000256" key="2">
    <source>
        <dbReference type="ARBA" id="ARBA00022692"/>
    </source>
</evidence>
<keyword evidence="3 6" id="KW-1133">Transmembrane helix</keyword>
<feature type="transmembrane region" description="Helical" evidence="6">
    <location>
        <begin position="191"/>
        <end position="210"/>
    </location>
</feature>
<dbReference type="AlphaFoldDB" id="A0A9W4XFA1"/>
<feature type="transmembrane region" description="Helical" evidence="6">
    <location>
        <begin position="28"/>
        <end position="50"/>
    </location>
</feature>
<dbReference type="PANTHER" id="PTHR33048:SF129">
    <property type="entry name" value="INTEGRAL MEMBRANE PROTEIN-RELATED"/>
    <property type="match status" value="1"/>
</dbReference>
<keyword evidence="2 6" id="KW-0812">Transmembrane</keyword>
<comment type="subcellular location">
    <subcellularLocation>
        <location evidence="1">Membrane</location>
        <topology evidence="1">Multi-pass membrane protein</topology>
    </subcellularLocation>
</comment>
<feature type="transmembrane region" description="Helical" evidence="6">
    <location>
        <begin position="62"/>
        <end position="83"/>
    </location>
</feature>
<dbReference type="Proteomes" id="UP001152607">
    <property type="component" value="Unassembled WGS sequence"/>
</dbReference>
<gene>
    <name evidence="8" type="ORF">PDIGIT_LOCUS2777</name>
</gene>
<evidence type="ECO:0000256" key="5">
    <source>
        <dbReference type="ARBA" id="ARBA00038359"/>
    </source>
</evidence>
<accession>A0A9W4XFA1</accession>
<name>A0A9W4XFA1_9PLEO</name>
<evidence type="ECO:0000259" key="7">
    <source>
        <dbReference type="Pfam" id="PF20684"/>
    </source>
</evidence>
<dbReference type="Pfam" id="PF20684">
    <property type="entry name" value="Fung_rhodopsin"/>
    <property type="match status" value="1"/>
</dbReference>
<feature type="transmembrane region" description="Helical" evidence="6">
    <location>
        <begin position="226"/>
        <end position="248"/>
    </location>
</feature>
<dbReference type="InterPro" id="IPR049326">
    <property type="entry name" value="Rhodopsin_dom_fungi"/>
</dbReference>
<reference evidence="8" key="1">
    <citation type="submission" date="2023-01" db="EMBL/GenBank/DDBJ databases">
        <authorList>
            <person name="Van Ghelder C."/>
            <person name="Rancurel C."/>
        </authorList>
    </citation>
    <scope>NUCLEOTIDE SEQUENCE</scope>
    <source>
        <strain evidence="8">CNCM I-4278</strain>
    </source>
</reference>
<dbReference type="PANTHER" id="PTHR33048">
    <property type="entry name" value="PTH11-LIKE INTEGRAL MEMBRANE PROTEIN (AFU_ORTHOLOGUE AFUA_5G11245)"/>
    <property type="match status" value="1"/>
</dbReference>
<keyword evidence="4 6" id="KW-0472">Membrane</keyword>
<comment type="similarity">
    <text evidence="5">Belongs to the SAT4 family.</text>
</comment>
<dbReference type="InterPro" id="IPR052337">
    <property type="entry name" value="SAT4-like"/>
</dbReference>
<evidence type="ECO:0000313" key="8">
    <source>
        <dbReference type="EMBL" id="CAI6299405.1"/>
    </source>
</evidence>
<comment type="caution">
    <text evidence="8">The sequence shown here is derived from an EMBL/GenBank/DDBJ whole genome shotgun (WGS) entry which is preliminary data.</text>
</comment>